<name>A0ABV3DC43_9ACTN</name>
<gene>
    <name evidence="2" type="ORF">AB0C36_07125</name>
</gene>
<keyword evidence="3" id="KW-1185">Reference proteome</keyword>
<feature type="region of interest" description="Disordered" evidence="1">
    <location>
        <begin position="1"/>
        <end position="23"/>
    </location>
</feature>
<evidence type="ECO:0000313" key="3">
    <source>
        <dbReference type="Proteomes" id="UP001551482"/>
    </source>
</evidence>
<dbReference type="RefSeq" id="WP_358350457.1">
    <property type="nucleotide sequence ID" value="NZ_JBEZFP010000012.1"/>
</dbReference>
<organism evidence="2 3">
    <name type="scientific">Streptodolium elevatio</name>
    <dbReference type="NCBI Taxonomy" id="3157996"/>
    <lineage>
        <taxon>Bacteria</taxon>
        <taxon>Bacillati</taxon>
        <taxon>Actinomycetota</taxon>
        <taxon>Actinomycetes</taxon>
        <taxon>Kitasatosporales</taxon>
        <taxon>Streptomycetaceae</taxon>
        <taxon>Streptodolium</taxon>
    </lineage>
</organism>
<sequence length="93" mass="9942">MNRAQRLRGGYGTGEGRVGLVENDDSGLPPAKCGMCGEGAVLYFVDSAEEIQHFACMTHAAAVAYDVAVASTADPNIPASERGPDDRRWRDNE</sequence>
<comment type="caution">
    <text evidence="2">The sequence shown here is derived from an EMBL/GenBank/DDBJ whole genome shotgun (WGS) entry which is preliminary data.</text>
</comment>
<evidence type="ECO:0000256" key="1">
    <source>
        <dbReference type="SAM" id="MobiDB-lite"/>
    </source>
</evidence>
<feature type="compositionally biased region" description="Basic and acidic residues" evidence="1">
    <location>
        <begin position="82"/>
        <end position="93"/>
    </location>
</feature>
<protein>
    <submittedName>
        <fullName evidence="2">Uncharacterized protein</fullName>
    </submittedName>
</protein>
<proteinExistence type="predicted"/>
<evidence type="ECO:0000313" key="2">
    <source>
        <dbReference type="EMBL" id="MEU8133266.1"/>
    </source>
</evidence>
<dbReference type="Proteomes" id="UP001551482">
    <property type="component" value="Unassembled WGS sequence"/>
</dbReference>
<accession>A0ABV3DC43</accession>
<dbReference type="EMBL" id="JBEZFP010000012">
    <property type="protein sequence ID" value="MEU8133266.1"/>
    <property type="molecule type" value="Genomic_DNA"/>
</dbReference>
<feature type="region of interest" description="Disordered" evidence="1">
    <location>
        <begin position="73"/>
        <end position="93"/>
    </location>
</feature>
<reference evidence="2 3" key="1">
    <citation type="submission" date="2024-06" db="EMBL/GenBank/DDBJ databases">
        <title>The Natural Products Discovery Center: Release of the First 8490 Sequenced Strains for Exploring Actinobacteria Biosynthetic Diversity.</title>
        <authorList>
            <person name="Kalkreuter E."/>
            <person name="Kautsar S.A."/>
            <person name="Yang D."/>
            <person name="Bader C.D."/>
            <person name="Teijaro C.N."/>
            <person name="Fluegel L."/>
            <person name="Davis C.M."/>
            <person name="Simpson J.R."/>
            <person name="Lauterbach L."/>
            <person name="Steele A.D."/>
            <person name="Gui C."/>
            <person name="Meng S."/>
            <person name="Li G."/>
            <person name="Viehrig K."/>
            <person name="Ye F."/>
            <person name="Su P."/>
            <person name="Kiefer A.F."/>
            <person name="Nichols A."/>
            <person name="Cepeda A.J."/>
            <person name="Yan W."/>
            <person name="Fan B."/>
            <person name="Jiang Y."/>
            <person name="Adhikari A."/>
            <person name="Zheng C.-J."/>
            <person name="Schuster L."/>
            <person name="Cowan T.M."/>
            <person name="Smanski M.J."/>
            <person name="Chevrette M.G."/>
            <person name="De Carvalho L.P.S."/>
            <person name="Shen B."/>
        </authorList>
    </citation>
    <scope>NUCLEOTIDE SEQUENCE [LARGE SCALE GENOMIC DNA]</scope>
    <source>
        <strain evidence="2 3">NPDC048946</strain>
    </source>
</reference>